<feature type="compositionally biased region" description="Basic residues" evidence="1">
    <location>
        <begin position="1"/>
        <end position="10"/>
    </location>
</feature>
<dbReference type="EMBL" id="MU005584">
    <property type="protein sequence ID" value="KAF2683533.1"/>
    <property type="molecule type" value="Genomic_DNA"/>
</dbReference>
<dbReference type="Proteomes" id="UP000799291">
    <property type="component" value="Unassembled WGS sequence"/>
</dbReference>
<feature type="compositionally biased region" description="Basic and acidic residues" evidence="1">
    <location>
        <begin position="181"/>
        <end position="196"/>
    </location>
</feature>
<reference evidence="2" key="1">
    <citation type="journal article" date="2020" name="Stud. Mycol.">
        <title>101 Dothideomycetes genomes: a test case for predicting lifestyles and emergence of pathogens.</title>
        <authorList>
            <person name="Haridas S."/>
            <person name="Albert R."/>
            <person name="Binder M."/>
            <person name="Bloem J."/>
            <person name="Labutti K."/>
            <person name="Salamov A."/>
            <person name="Andreopoulos B."/>
            <person name="Baker S."/>
            <person name="Barry K."/>
            <person name="Bills G."/>
            <person name="Bluhm B."/>
            <person name="Cannon C."/>
            <person name="Castanera R."/>
            <person name="Culley D."/>
            <person name="Daum C."/>
            <person name="Ezra D."/>
            <person name="Gonzalez J."/>
            <person name="Henrissat B."/>
            <person name="Kuo A."/>
            <person name="Liang C."/>
            <person name="Lipzen A."/>
            <person name="Lutzoni F."/>
            <person name="Magnuson J."/>
            <person name="Mondo S."/>
            <person name="Nolan M."/>
            <person name="Ohm R."/>
            <person name="Pangilinan J."/>
            <person name="Park H.-J."/>
            <person name="Ramirez L."/>
            <person name="Alfaro M."/>
            <person name="Sun H."/>
            <person name="Tritt A."/>
            <person name="Yoshinaga Y."/>
            <person name="Zwiers L.-H."/>
            <person name="Turgeon B."/>
            <person name="Goodwin S."/>
            <person name="Spatafora J."/>
            <person name="Crous P."/>
            <person name="Grigoriev I."/>
        </authorList>
    </citation>
    <scope>NUCLEOTIDE SEQUENCE</scope>
    <source>
        <strain evidence="2">CBS 122367</strain>
    </source>
</reference>
<evidence type="ECO:0000256" key="1">
    <source>
        <dbReference type="SAM" id="MobiDB-lite"/>
    </source>
</evidence>
<name>A0A6G1IZY7_9PLEO</name>
<feature type="region of interest" description="Disordered" evidence="1">
    <location>
        <begin position="1"/>
        <end position="22"/>
    </location>
</feature>
<evidence type="ECO:0000313" key="3">
    <source>
        <dbReference type="Proteomes" id="UP000799291"/>
    </source>
</evidence>
<organism evidence="2 3">
    <name type="scientific">Lentithecium fluviatile CBS 122367</name>
    <dbReference type="NCBI Taxonomy" id="1168545"/>
    <lineage>
        <taxon>Eukaryota</taxon>
        <taxon>Fungi</taxon>
        <taxon>Dikarya</taxon>
        <taxon>Ascomycota</taxon>
        <taxon>Pezizomycotina</taxon>
        <taxon>Dothideomycetes</taxon>
        <taxon>Pleosporomycetidae</taxon>
        <taxon>Pleosporales</taxon>
        <taxon>Massarineae</taxon>
        <taxon>Lentitheciaceae</taxon>
        <taxon>Lentithecium</taxon>
    </lineage>
</organism>
<proteinExistence type="predicted"/>
<dbReference type="AlphaFoldDB" id="A0A6G1IZY7"/>
<evidence type="ECO:0000313" key="2">
    <source>
        <dbReference type="EMBL" id="KAF2683533.1"/>
    </source>
</evidence>
<sequence>MSLGSSRRRGGRSENVRAGGCRDAWGARHTRRRVKSGGETPARCKVRSAWWAKTGTCSSPWFELESAGALPCGHGDDDVRSACRAQWHAQQSSGSSGQKKYEDVGREKELCADDQEGRWKANACAGGDAVDTRPGCALGLSRNDALMWRGSWKGRHALCGLWSRQSPTKESQKSKAPPTAGREKGVHDTRGGDLRSSHALRHASSFRLAARSRSCSLQIASPIIR</sequence>
<gene>
    <name evidence="2" type="ORF">K458DRAFT_47775</name>
</gene>
<accession>A0A6G1IZY7</accession>
<feature type="region of interest" description="Disordered" evidence="1">
    <location>
        <begin position="163"/>
        <end position="197"/>
    </location>
</feature>
<protein>
    <submittedName>
        <fullName evidence="2">Uncharacterized protein</fullName>
    </submittedName>
</protein>
<keyword evidence="3" id="KW-1185">Reference proteome</keyword>